<feature type="compositionally biased region" description="Basic residues" evidence="1">
    <location>
        <begin position="938"/>
        <end position="948"/>
    </location>
</feature>
<evidence type="ECO:0000256" key="1">
    <source>
        <dbReference type="SAM" id="MobiDB-lite"/>
    </source>
</evidence>
<comment type="caution">
    <text evidence="2">The sequence shown here is derived from an EMBL/GenBank/DDBJ whole genome shotgun (WGS) entry which is preliminary data.</text>
</comment>
<feature type="compositionally biased region" description="Low complexity" evidence="1">
    <location>
        <begin position="202"/>
        <end position="217"/>
    </location>
</feature>
<feature type="compositionally biased region" description="Polar residues" evidence="1">
    <location>
        <begin position="889"/>
        <end position="899"/>
    </location>
</feature>
<feature type="compositionally biased region" description="Polar residues" evidence="1">
    <location>
        <begin position="243"/>
        <end position="256"/>
    </location>
</feature>
<feature type="compositionally biased region" description="Acidic residues" evidence="1">
    <location>
        <begin position="998"/>
        <end position="1014"/>
    </location>
</feature>
<gene>
    <name evidence="2" type="ORF">BCR44DRAFT_1510808</name>
</gene>
<feature type="compositionally biased region" description="Polar residues" evidence="1">
    <location>
        <begin position="51"/>
        <end position="67"/>
    </location>
</feature>
<dbReference type="AlphaFoldDB" id="A0A1Y2HWH3"/>
<name>A0A1Y2HWH3_9FUNG</name>
<sequence>MNSPDPIVSWLPNSFVSAFSAKSTDTAMDLETRAVQEQTPSPATRPPIEQPQESSITPAASGMQSTSGVIGNSLATVAQLTFTGGLGLPESNASIPPAKSKADMSSSSSSASGQKVTYHYDSDDDSFIELSEVKTTFDAVVQDLRRQGVPVTHIAGDKYMIAGIPVTLNGMVELKRAVMDGIWVKTQPGFPLRASQRSRLIQPTSTSSPQLQSAQPTVPAPYRPPSPNPHDTILDLDAVDPRSTGTRRQAPQSQSYPVPLTSISDDKNTRATRVEPKAPKNRPNGSQSHRSQVHSTSASPVPQSLPLPSPAPAASSQLGGVGVVPGRPNPLAIISQPTLNTIVRSLGHREEMSRVLGEVLRVSQSTLDLISGVAAVCTQVALSGFALWDTGFEKISLPPSSMQDPLRFGDLVSCLEAGRTVDVNNNVMWAGIDKVLRARDLRLAYVLLTDMCNALGVSILSSGLLKITSDFITFNCPDRCPIEIVVCLLMVMTNKQEQFFDLFSPSSTDPDIREYKTGFVNFVRRLFGGATGSKDRQFFFSFLRLGPILLACILGGEWNGINIPPLSKTDFVQGNYSCLVDVLLRLDPEIWCWYGEECIAMILRGFGLNPQDKYCGSVPRSSTSHGSDSHEPVDTQSDPFDAPVDRNDWPNTNCDLALLGGFALAGNKLRGAEFSVTASHINVRVPGCSDGCTGSGSAGHETSVFYALARYLEGHVRRNFSRKQQALFRPILRLFSPVFNVATYATTKVPMLKKVFLGPPTFASNKTGSTGEPAGLAEAARSLFESIFRRPSVTANVTPMPMQHAVSLYRLGSPRKIAQDGSEEGAVFVGCTHEMLPDNCRVREYLFSAPDDIPFELLFARDEPGRGSGGGDSDSRAAGEAKQDDSDEGTTAQTSTDGSGTVPRRARHQRASKSAVKLGQHPSVRGSEHVPDGASRARFSRTKRKRTATHFGSTAKSRQGQKFTVAQGGAPSDEGLDSDIELRKRIFSSKGCSHKDSDDEDSDDKDSDDEDSDDETRCVKRLRIV</sequence>
<organism evidence="2 3">
    <name type="scientific">Catenaria anguillulae PL171</name>
    <dbReference type="NCBI Taxonomy" id="765915"/>
    <lineage>
        <taxon>Eukaryota</taxon>
        <taxon>Fungi</taxon>
        <taxon>Fungi incertae sedis</taxon>
        <taxon>Blastocladiomycota</taxon>
        <taxon>Blastocladiomycetes</taxon>
        <taxon>Blastocladiales</taxon>
        <taxon>Catenariaceae</taxon>
        <taxon>Catenaria</taxon>
    </lineage>
</organism>
<feature type="compositionally biased region" description="Pro residues" evidence="1">
    <location>
        <begin position="218"/>
        <end position="228"/>
    </location>
</feature>
<evidence type="ECO:0000313" key="2">
    <source>
        <dbReference type="EMBL" id="ORZ38975.1"/>
    </source>
</evidence>
<keyword evidence="3" id="KW-1185">Reference proteome</keyword>
<feature type="compositionally biased region" description="Low complexity" evidence="1">
    <location>
        <begin position="103"/>
        <end position="112"/>
    </location>
</feature>
<feature type="compositionally biased region" description="Basic and acidic residues" evidence="1">
    <location>
        <begin position="264"/>
        <end position="278"/>
    </location>
</feature>
<dbReference type="Proteomes" id="UP000193411">
    <property type="component" value="Unassembled WGS sequence"/>
</dbReference>
<feature type="region of interest" description="Disordered" evidence="1">
    <location>
        <begin position="201"/>
        <end position="322"/>
    </location>
</feature>
<feature type="compositionally biased region" description="Basic and acidic residues" evidence="1">
    <location>
        <begin position="873"/>
        <end position="884"/>
    </location>
</feature>
<dbReference type="EMBL" id="MCFL01000007">
    <property type="protein sequence ID" value="ORZ38975.1"/>
    <property type="molecule type" value="Genomic_DNA"/>
</dbReference>
<feature type="region of interest" description="Disordered" evidence="1">
    <location>
        <begin position="27"/>
        <end position="67"/>
    </location>
</feature>
<reference evidence="2 3" key="1">
    <citation type="submission" date="2016-07" db="EMBL/GenBank/DDBJ databases">
        <title>Pervasive Adenine N6-methylation of Active Genes in Fungi.</title>
        <authorList>
            <consortium name="DOE Joint Genome Institute"/>
            <person name="Mondo S.J."/>
            <person name="Dannebaum R.O."/>
            <person name="Kuo R.C."/>
            <person name="Labutti K."/>
            <person name="Haridas S."/>
            <person name="Kuo A."/>
            <person name="Salamov A."/>
            <person name="Ahrendt S.R."/>
            <person name="Lipzen A."/>
            <person name="Sullivan W."/>
            <person name="Andreopoulos W.B."/>
            <person name="Clum A."/>
            <person name="Lindquist E."/>
            <person name="Daum C."/>
            <person name="Ramamoorthy G.K."/>
            <person name="Gryganskyi A."/>
            <person name="Culley D."/>
            <person name="Magnuson J.K."/>
            <person name="James T.Y."/>
            <person name="O'Malley M.A."/>
            <person name="Stajich J.E."/>
            <person name="Spatafora J.W."/>
            <person name="Visel A."/>
            <person name="Grigoriev I.V."/>
        </authorList>
    </citation>
    <scope>NUCLEOTIDE SEQUENCE [LARGE SCALE GENOMIC DNA]</scope>
    <source>
        <strain evidence="2 3">PL171</strain>
    </source>
</reference>
<feature type="region of interest" description="Disordered" evidence="1">
    <location>
        <begin position="861"/>
        <end position="1025"/>
    </location>
</feature>
<protein>
    <submittedName>
        <fullName evidence="2">Uncharacterized protein</fullName>
    </submittedName>
</protein>
<proteinExistence type="predicted"/>
<feature type="compositionally biased region" description="Polar residues" evidence="1">
    <location>
        <begin position="283"/>
        <end position="296"/>
    </location>
</feature>
<accession>A0A1Y2HWH3</accession>
<feature type="compositionally biased region" description="Polar residues" evidence="1">
    <location>
        <begin position="950"/>
        <end position="964"/>
    </location>
</feature>
<feature type="region of interest" description="Disordered" evidence="1">
    <location>
        <begin position="88"/>
        <end position="116"/>
    </location>
</feature>
<evidence type="ECO:0000313" key="3">
    <source>
        <dbReference type="Proteomes" id="UP000193411"/>
    </source>
</evidence>
<feature type="region of interest" description="Disordered" evidence="1">
    <location>
        <begin position="619"/>
        <end position="639"/>
    </location>
</feature>